<reference evidence="1 2" key="1">
    <citation type="submission" date="2019-06" db="EMBL/GenBank/DDBJ databases">
        <title>Flavibacter putida gen. nov., sp. nov., a novel marine bacterium of the family Flavobacteriaceae isolated from coastal seawater.</title>
        <authorList>
            <person name="Feng X."/>
        </authorList>
    </citation>
    <scope>NUCLEOTIDE SEQUENCE [LARGE SCALE GENOMIC DNA]</scope>
    <source>
        <strain evidence="1 2">PLHSN227</strain>
    </source>
</reference>
<dbReference type="InterPro" id="IPR008969">
    <property type="entry name" value="CarboxyPept-like_regulatory"/>
</dbReference>
<dbReference type="Gene3D" id="2.60.40.1120">
    <property type="entry name" value="Carboxypeptidase-like, regulatory domain"/>
    <property type="match status" value="1"/>
</dbReference>
<keyword evidence="1" id="KW-0121">Carboxypeptidase</keyword>
<evidence type="ECO:0000313" key="1">
    <source>
        <dbReference type="EMBL" id="TQD40414.1"/>
    </source>
</evidence>
<name>A0A507ZVY2_9FLAO</name>
<organism evidence="1 2">
    <name type="scientific">Haloflavibacter putidus</name>
    <dbReference type="NCBI Taxonomy" id="2576776"/>
    <lineage>
        <taxon>Bacteria</taxon>
        <taxon>Pseudomonadati</taxon>
        <taxon>Bacteroidota</taxon>
        <taxon>Flavobacteriia</taxon>
        <taxon>Flavobacteriales</taxon>
        <taxon>Flavobacteriaceae</taxon>
        <taxon>Haloflavibacter</taxon>
    </lineage>
</organism>
<dbReference type="GO" id="GO:0004180">
    <property type="term" value="F:carboxypeptidase activity"/>
    <property type="evidence" value="ECO:0007669"/>
    <property type="project" value="UniProtKB-KW"/>
</dbReference>
<dbReference type="SUPFAM" id="SSF49464">
    <property type="entry name" value="Carboxypeptidase regulatory domain-like"/>
    <property type="match status" value="1"/>
</dbReference>
<dbReference type="Pfam" id="PF13715">
    <property type="entry name" value="CarbopepD_reg_2"/>
    <property type="match status" value="1"/>
</dbReference>
<protein>
    <submittedName>
        <fullName evidence="1">Carboxypeptidase-like regulatory domain-containing protein</fullName>
    </submittedName>
</protein>
<dbReference type="EMBL" id="VIAR01000001">
    <property type="protein sequence ID" value="TQD40414.1"/>
    <property type="molecule type" value="Genomic_DNA"/>
</dbReference>
<sequence>MLRFLIGIGLFLLPLFMVSQHRQISGKVLNANTQKPLPYANVYTQHSLTPSLTNVDGTFTLKVADSVSKIIVSYLGFQNKTITIKDKKELLVNLSPKREALQNIVLTPTRKLAEEIIAKVIARKSQNNSRERFDAYSYKNYSKTIIDDEDSLLTLRVDTTNTEVQTIFNQGRSYLSEQVSVYKFTQKKGLKKTIKATRTAGFESPVYELLSLKIQSESWYEKDYTVFGTDYAGPLTKNSFRNYRYKILDTTQTKRPAYLVYFQPKRQKAVAGLEGVLYIDTLNFGLQKAVGQLVGEVDIKAQQDFKYFPEEDIWFPVKNTLTLKPGTSGKKVSIFGGNISLGSLPERKKTTQNLFLQSVSTNQNIQFNPQLDIPKNKSAVSIVPNAAKKPAAYWQENRSLPFTARDKATFKKVDSIIKKENIARKIDIIQNFNIGYFPIGFFDVDLRTLIKYNDYEGLRLGFGGKTNAKLSEKFRLEGYGVYGFKDGAIKYSLGGGIRLNKEKNTWLNLNYTDDVNEVGSYFYLTDARVYSLFEPRLVNINFYYKYKQWRAALQHRFSPNLMSEWKISKSDITQTGSYRYEHEGKFYKDYTLSEATVSLRWSPFSTYLKAPDKTIELEVGYPQISFQATQAFSNVLDGDYSFTKLGAKINYTINRITQNNTEFILEGDYVTGEVPLTHSFHAFPNNPNKETVLNRFSVAGRRTFETMFFSEFFSDRLASLQVKHFFREFDFGKYSKPQVVLISRHAIGNMSDVDKHYGLNFNTLEHGYSESGFEINKILYGFGLSFAYRYGAYHLPQWDDNLSFKFTFYFKL</sequence>
<keyword evidence="2" id="KW-1185">Reference proteome</keyword>
<gene>
    <name evidence="1" type="ORF">FKR84_00090</name>
</gene>
<accession>A0A507ZVY2</accession>
<dbReference type="InterPro" id="IPR043741">
    <property type="entry name" value="DUF5686"/>
</dbReference>
<evidence type="ECO:0000313" key="2">
    <source>
        <dbReference type="Proteomes" id="UP000317169"/>
    </source>
</evidence>
<dbReference type="RefSeq" id="WP_141420145.1">
    <property type="nucleotide sequence ID" value="NZ_VIAR01000001.1"/>
</dbReference>
<keyword evidence="1" id="KW-0645">Protease</keyword>
<proteinExistence type="predicted"/>
<dbReference type="AlphaFoldDB" id="A0A507ZVY2"/>
<dbReference type="OrthoDB" id="983143at2"/>
<dbReference type="Pfam" id="PF18939">
    <property type="entry name" value="DUF5686"/>
    <property type="match status" value="1"/>
</dbReference>
<keyword evidence="1" id="KW-0378">Hydrolase</keyword>
<comment type="caution">
    <text evidence="1">The sequence shown here is derived from an EMBL/GenBank/DDBJ whole genome shotgun (WGS) entry which is preliminary data.</text>
</comment>
<dbReference type="Proteomes" id="UP000317169">
    <property type="component" value="Unassembled WGS sequence"/>
</dbReference>